<name>A0A7S2IX27_9EUKA</name>
<dbReference type="EMBL" id="HBGU01069998">
    <property type="protein sequence ID" value="CAD9531553.1"/>
    <property type="molecule type" value="Transcribed_RNA"/>
</dbReference>
<dbReference type="AlphaFoldDB" id="A0A7S2IX27"/>
<proteinExistence type="predicted"/>
<sequence>MAQARRQPNRAALPSKMAIVDAEERTVETMCGQLPTETAMGDIFFDGGAVKALIEHMMSVGASNRHHVFTWRCLRGMAVEVSTSEARVCSGCWQLVPPLAVAWHAARCKELAWRCVLQAHASDQVVRHHPQGCGVAVAVHRQSVAALLSWPEVPISRAPPSRDESAMRRGLVRRGLVQQLLGKWHGRWSPPSPEHVVALASDEV</sequence>
<gene>
    <name evidence="1" type="ORF">CBRE1094_LOCUS38216</name>
</gene>
<reference evidence="1" key="1">
    <citation type="submission" date="2021-01" db="EMBL/GenBank/DDBJ databases">
        <authorList>
            <person name="Corre E."/>
            <person name="Pelletier E."/>
            <person name="Niang G."/>
            <person name="Scheremetjew M."/>
            <person name="Finn R."/>
            <person name="Kale V."/>
            <person name="Holt S."/>
            <person name="Cochrane G."/>
            <person name="Meng A."/>
            <person name="Brown T."/>
            <person name="Cohen L."/>
        </authorList>
    </citation>
    <scope>NUCLEOTIDE SEQUENCE</scope>
    <source>
        <strain evidence="1">UTEX LB 985</strain>
    </source>
</reference>
<evidence type="ECO:0000313" key="1">
    <source>
        <dbReference type="EMBL" id="CAD9531553.1"/>
    </source>
</evidence>
<protein>
    <submittedName>
        <fullName evidence="1">Uncharacterized protein</fullName>
    </submittedName>
</protein>
<organism evidence="1">
    <name type="scientific">Haptolina brevifila</name>
    <dbReference type="NCBI Taxonomy" id="156173"/>
    <lineage>
        <taxon>Eukaryota</taxon>
        <taxon>Haptista</taxon>
        <taxon>Haptophyta</taxon>
        <taxon>Prymnesiophyceae</taxon>
        <taxon>Prymnesiales</taxon>
        <taxon>Prymnesiaceae</taxon>
        <taxon>Haptolina</taxon>
    </lineage>
</organism>
<accession>A0A7S2IX27</accession>